<dbReference type="EMBL" id="JAQNDO010000001">
    <property type="protein sequence ID" value="MDC0742105.1"/>
    <property type="molecule type" value="Genomic_DNA"/>
</dbReference>
<dbReference type="RefSeq" id="WP_271917439.1">
    <property type="nucleotide sequence ID" value="NZ_JAQNDO010000001.1"/>
</dbReference>
<feature type="domain" description="Tetrahaem cytochrome" evidence="14">
    <location>
        <begin position="42"/>
        <end position="128"/>
    </location>
</feature>
<dbReference type="PANTHER" id="PTHR30633:SF0">
    <property type="entry name" value="CYTOCHROME C-552"/>
    <property type="match status" value="1"/>
</dbReference>
<evidence type="ECO:0000256" key="2">
    <source>
        <dbReference type="ARBA" id="ARBA00004196"/>
    </source>
</evidence>
<keyword evidence="16" id="KW-1185">Reference proteome</keyword>
<organism evidence="15 16">
    <name type="scientific">Polyangium mundeleinium</name>
    <dbReference type="NCBI Taxonomy" id="2995306"/>
    <lineage>
        <taxon>Bacteria</taxon>
        <taxon>Pseudomonadati</taxon>
        <taxon>Myxococcota</taxon>
        <taxon>Polyangia</taxon>
        <taxon>Polyangiales</taxon>
        <taxon>Polyangiaceae</taxon>
        <taxon>Polyangium</taxon>
    </lineage>
</organism>
<keyword evidence="7" id="KW-0479">Metal-binding</keyword>
<keyword evidence="11" id="KW-0560">Oxidoreductase</keyword>
<gene>
    <name evidence="15" type="ORF">POL67_12155</name>
</gene>
<evidence type="ECO:0000256" key="13">
    <source>
        <dbReference type="ARBA" id="ARBA00049131"/>
    </source>
</evidence>
<evidence type="ECO:0000256" key="11">
    <source>
        <dbReference type="ARBA" id="ARBA00023002"/>
    </source>
</evidence>
<name>A0ABT5EMY6_9BACT</name>
<dbReference type="Proteomes" id="UP001221411">
    <property type="component" value="Unassembled WGS sequence"/>
</dbReference>
<protein>
    <recommendedName>
        <fullName evidence="4">nitrite reductase (cytochrome; ammonia-forming)</fullName>
        <ecNumber evidence="4">1.7.2.2</ecNumber>
    </recommendedName>
</protein>
<keyword evidence="9" id="KW-0106">Calcium</keyword>
<dbReference type="Gene3D" id="3.90.10.10">
    <property type="entry name" value="Cytochrome C3"/>
    <property type="match status" value="2"/>
</dbReference>
<proteinExistence type="inferred from homology"/>
<evidence type="ECO:0000256" key="9">
    <source>
        <dbReference type="ARBA" id="ARBA00022837"/>
    </source>
</evidence>
<dbReference type="EC" id="1.7.2.2" evidence="4"/>
<evidence type="ECO:0000256" key="3">
    <source>
        <dbReference type="ARBA" id="ARBA00009288"/>
    </source>
</evidence>
<keyword evidence="10" id="KW-0249">Electron transport</keyword>
<evidence type="ECO:0000256" key="1">
    <source>
        <dbReference type="ARBA" id="ARBA00001926"/>
    </source>
</evidence>
<dbReference type="InterPro" id="IPR012286">
    <property type="entry name" value="Tetrahaem_cytochrome"/>
</dbReference>
<keyword evidence="5" id="KW-0813">Transport</keyword>
<reference evidence="15 16" key="1">
    <citation type="submission" date="2022-11" db="EMBL/GenBank/DDBJ databases">
        <title>Minimal conservation of predation-associated metabolite biosynthetic gene clusters underscores biosynthetic potential of Myxococcota including descriptions for ten novel species: Archangium lansinium sp. nov., Myxococcus landrumus sp. nov., Nannocystis bai.</title>
        <authorList>
            <person name="Ahearne A."/>
            <person name="Stevens C."/>
            <person name="Dowd S."/>
        </authorList>
    </citation>
    <scope>NUCLEOTIDE SEQUENCE [LARGE SCALE GENOMIC DNA]</scope>
    <source>
        <strain evidence="15 16">RJM3</strain>
    </source>
</reference>
<dbReference type="InterPro" id="IPR036280">
    <property type="entry name" value="Multihaem_cyt_sf"/>
</dbReference>
<sequence>MSTRTSILAWLLLTGLVGGFGAFRLTSRDQTLYLPDQTSHGHHQIEMACASCHTPFGGVKDDACTNCHGEQRTAADSHPASKFNDPRNAGNLEKIDARRCVTCHVEHWPEGTHREGHTMPVDFCVTCHADVGTERPSHAGMSFTTCSDAGCHNYHDNRALWEDYLKKHLGEPFVLASAKVLPRGVAMVAKGPKSLAAKDQDAPRTVAFSAALVSEWEESAHARVGINCSGCHGGTQGVDWVNKPMLTICAGCHTEQNKGFGLGKHGMRVAAGLGPMSPGLARLPMRAEAKELEVGCESCHGGHSVNARKAAVDSCLGCHDDEHSRSYQRSPHFKLWEAEINRTASPGTGVSCATCHMPREKSSSSAAVVVQHNQNDNLRPSEKMVRNVCTSCHGVGFSLDAVADPELVRHNFAGRPKKHVASVDMVEKRAAQGKR</sequence>
<evidence type="ECO:0000256" key="4">
    <source>
        <dbReference type="ARBA" id="ARBA00011887"/>
    </source>
</evidence>
<evidence type="ECO:0000256" key="12">
    <source>
        <dbReference type="ARBA" id="ARBA00023004"/>
    </source>
</evidence>
<comment type="similarity">
    <text evidence="3">Belongs to the cytochrome c-552 family.</text>
</comment>
<evidence type="ECO:0000313" key="15">
    <source>
        <dbReference type="EMBL" id="MDC0742105.1"/>
    </source>
</evidence>
<dbReference type="PANTHER" id="PTHR30633">
    <property type="entry name" value="CYTOCHROME C-552 RESPIRATORY NITRITE REDUCTASE"/>
    <property type="match status" value="1"/>
</dbReference>
<dbReference type="Gene3D" id="1.10.1130.10">
    <property type="entry name" value="Flavocytochrome C3, Chain A"/>
    <property type="match status" value="1"/>
</dbReference>
<comment type="subcellular location">
    <subcellularLocation>
        <location evidence="2">Cell envelope</location>
    </subcellularLocation>
</comment>
<evidence type="ECO:0000256" key="10">
    <source>
        <dbReference type="ARBA" id="ARBA00022982"/>
    </source>
</evidence>
<accession>A0ABT5EMY6</accession>
<comment type="cofactor">
    <cofactor evidence="1">
        <name>heme c</name>
        <dbReference type="ChEBI" id="CHEBI:61717"/>
    </cofactor>
</comment>
<evidence type="ECO:0000313" key="16">
    <source>
        <dbReference type="Proteomes" id="UP001221411"/>
    </source>
</evidence>
<comment type="catalytic activity">
    <reaction evidence="13">
        <text>6 Fe(III)-[cytochrome c] + NH4(+) + 2 H2O = 6 Fe(II)-[cytochrome c] + nitrite + 8 H(+)</text>
        <dbReference type="Rhea" id="RHEA:13089"/>
        <dbReference type="Rhea" id="RHEA-COMP:10350"/>
        <dbReference type="Rhea" id="RHEA-COMP:14399"/>
        <dbReference type="ChEBI" id="CHEBI:15377"/>
        <dbReference type="ChEBI" id="CHEBI:15378"/>
        <dbReference type="ChEBI" id="CHEBI:16301"/>
        <dbReference type="ChEBI" id="CHEBI:28938"/>
        <dbReference type="ChEBI" id="CHEBI:29033"/>
        <dbReference type="ChEBI" id="CHEBI:29034"/>
        <dbReference type="EC" id="1.7.2.2"/>
    </reaction>
</comment>
<dbReference type="InterPro" id="IPR003321">
    <property type="entry name" value="Cyt_c552"/>
</dbReference>
<evidence type="ECO:0000256" key="6">
    <source>
        <dbReference type="ARBA" id="ARBA00022617"/>
    </source>
</evidence>
<keyword evidence="12" id="KW-0408">Iron</keyword>
<evidence type="ECO:0000256" key="8">
    <source>
        <dbReference type="ARBA" id="ARBA00022729"/>
    </source>
</evidence>
<evidence type="ECO:0000256" key="5">
    <source>
        <dbReference type="ARBA" id="ARBA00022448"/>
    </source>
</evidence>
<evidence type="ECO:0000259" key="14">
    <source>
        <dbReference type="Pfam" id="PF14537"/>
    </source>
</evidence>
<evidence type="ECO:0000256" key="7">
    <source>
        <dbReference type="ARBA" id="ARBA00022723"/>
    </source>
</evidence>
<keyword evidence="6" id="KW-0349">Heme</keyword>
<dbReference type="Pfam" id="PF14537">
    <property type="entry name" value="Cytochrom_c3_2"/>
    <property type="match status" value="1"/>
</dbReference>
<keyword evidence="8" id="KW-0732">Signal</keyword>
<dbReference type="SUPFAM" id="SSF48695">
    <property type="entry name" value="Multiheme cytochromes"/>
    <property type="match status" value="1"/>
</dbReference>
<comment type="caution">
    <text evidence="15">The sequence shown here is derived from an EMBL/GenBank/DDBJ whole genome shotgun (WGS) entry which is preliminary data.</text>
</comment>